<dbReference type="InterPro" id="IPR007528">
    <property type="entry name" value="RINT1_Tip20"/>
</dbReference>
<dbReference type="EMBL" id="JAACJJ010000056">
    <property type="protein sequence ID" value="KAF5312552.1"/>
    <property type="molecule type" value="Genomic_DNA"/>
</dbReference>
<accession>A0A8H5EU77</accession>
<protein>
    <recommendedName>
        <fullName evidence="3">RINT-1 family protein</fullName>
    </recommendedName>
</protein>
<sequence>MATAGTPSFMMSSSHIKSLLQPPSLSASHSKARELVDLQFRSLEDFKTLDNLVNESKQRLEVLEDKESASKTSLNALIEQTRVSAQERLNTAQELSLIRHSLHDELSELSRELLSLNRGQDAAPSLLEDLETLHRNLKELESVKDYVQVIRHVLELSEGAINRIKQTDSITKDSLNTYKSLQEYVTSVKQTSSSKQETAQPLSLVTFLETVQTRTWADIKGVLFSKLEAAAEKLGWPTPVEYVACPSADRKAFEYAFVNLLKLQSIGKELHTNSLDEPQGLYPLQALVRPVALRFKFHFEGDRQTNRLDKPEWYLTHVQNVSHEHAAFMNLIIQRLLDKTEYRSMSAWKEFTSLLLPLISKKLKKTMLSLLDHPSVLAHTIYETLAFDTTLTDEGFNLEATSFSNDGEEWSGISDIILGNPDWFETWLTAEKEFADNQYNEIINAPDAWSISEDVESHNLSRDVKPSVSSRRIKAIIEQVTDRYSPLPHAMQKAHFLVSIQLPILDAYHGRISSSLVAFETLSSIFVRAVPGALNFSGREAFANQDDPRNRTSGTAGANSLCKALLSASYIEACLEEWGEDAFFVTLWAEFDTDSDLRRWGQRSPLLPKLDSTSTAETIFHELVSRYRNLMSRAEDMLVQLICGEIENGFRAHRTATASANESKALELALSQTLLAPIGLLSSHFTLLRVSLPRPTFTALYRRISHRLADHILHHQIMYRGHFSLQEAMVTRSECELWVETCYAAVEGALGGGHQRVQAPWAKLLEAARLVALEGDSWDRIVQETFGSGSNADWEEVVLGLVGMSELGRDEVGEILKRREDFL</sequence>
<dbReference type="GO" id="GO:0006888">
    <property type="term" value="P:endoplasmic reticulum to Golgi vesicle-mediated transport"/>
    <property type="evidence" value="ECO:0007669"/>
    <property type="project" value="InterPro"/>
</dbReference>
<dbReference type="Gene3D" id="1.20.58.670">
    <property type="entry name" value="Dsl1p vesicle tethering complex, Tip20p subunit, domain D"/>
    <property type="match status" value="1"/>
</dbReference>
<dbReference type="Gene3D" id="1.20.58.1420">
    <property type="entry name" value="Dsl1p vesicle tethering complex, Tip20p subunit, domain B"/>
    <property type="match status" value="1"/>
</dbReference>
<dbReference type="PANTHER" id="PTHR13520">
    <property type="entry name" value="RAD50-INTERACTING PROTEIN 1 RINT-1"/>
    <property type="match status" value="1"/>
</dbReference>
<comment type="caution">
    <text evidence="1">The sequence shown here is derived from an EMBL/GenBank/DDBJ whole genome shotgun (WGS) entry which is preliminary data.</text>
</comment>
<name>A0A8H5EU77_9AGAR</name>
<dbReference type="Pfam" id="PF04437">
    <property type="entry name" value="RINT1_TIP1"/>
    <property type="match status" value="1"/>
</dbReference>
<dbReference type="PANTHER" id="PTHR13520:SF0">
    <property type="entry name" value="RAD50-INTERACTING PROTEIN 1"/>
    <property type="match status" value="1"/>
</dbReference>
<evidence type="ECO:0000313" key="2">
    <source>
        <dbReference type="Proteomes" id="UP000567179"/>
    </source>
</evidence>
<organism evidence="1 2">
    <name type="scientific">Psilocybe cf. subviscida</name>
    <dbReference type="NCBI Taxonomy" id="2480587"/>
    <lineage>
        <taxon>Eukaryota</taxon>
        <taxon>Fungi</taxon>
        <taxon>Dikarya</taxon>
        <taxon>Basidiomycota</taxon>
        <taxon>Agaricomycotina</taxon>
        <taxon>Agaricomycetes</taxon>
        <taxon>Agaricomycetidae</taxon>
        <taxon>Agaricales</taxon>
        <taxon>Agaricineae</taxon>
        <taxon>Strophariaceae</taxon>
        <taxon>Psilocybe</taxon>
    </lineage>
</organism>
<reference evidence="1 2" key="1">
    <citation type="journal article" date="2020" name="ISME J.">
        <title>Uncovering the hidden diversity of litter-decomposition mechanisms in mushroom-forming fungi.</title>
        <authorList>
            <person name="Floudas D."/>
            <person name="Bentzer J."/>
            <person name="Ahren D."/>
            <person name="Johansson T."/>
            <person name="Persson P."/>
            <person name="Tunlid A."/>
        </authorList>
    </citation>
    <scope>NUCLEOTIDE SEQUENCE [LARGE SCALE GENOMIC DNA]</scope>
    <source>
        <strain evidence="1 2">CBS 101986</strain>
    </source>
</reference>
<dbReference type="AlphaFoldDB" id="A0A8H5EU77"/>
<dbReference type="Proteomes" id="UP000567179">
    <property type="component" value="Unassembled WGS sequence"/>
</dbReference>
<gene>
    <name evidence="1" type="ORF">D9619_002981</name>
</gene>
<dbReference type="GO" id="GO:0006890">
    <property type="term" value="P:retrograde vesicle-mediated transport, Golgi to endoplasmic reticulum"/>
    <property type="evidence" value="ECO:0007669"/>
    <property type="project" value="InterPro"/>
</dbReference>
<dbReference type="GO" id="GO:0060628">
    <property type="term" value="P:regulation of ER to Golgi vesicle-mediated transport"/>
    <property type="evidence" value="ECO:0007669"/>
    <property type="project" value="TreeGrafter"/>
</dbReference>
<dbReference type="InterPro" id="IPR042042">
    <property type="entry name" value="Tip20p_domB"/>
</dbReference>
<evidence type="ECO:0008006" key="3">
    <source>
        <dbReference type="Google" id="ProtNLM"/>
    </source>
</evidence>
<dbReference type="GO" id="GO:0070939">
    <property type="term" value="C:Dsl1/NZR complex"/>
    <property type="evidence" value="ECO:0007669"/>
    <property type="project" value="InterPro"/>
</dbReference>
<dbReference type="InterPro" id="IPR042044">
    <property type="entry name" value="EXOC6PINT-1/Sec15/Tip20_C_dom2"/>
</dbReference>
<dbReference type="PROSITE" id="PS51386">
    <property type="entry name" value="RINT1_TIP20"/>
    <property type="match status" value="1"/>
</dbReference>
<proteinExistence type="predicted"/>
<dbReference type="OrthoDB" id="407410at2759"/>
<evidence type="ECO:0000313" key="1">
    <source>
        <dbReference type="EMBL" id="KAF5312552.1"/>
    </source>
</evidence>
<keyword evidence="2" id="KW-1185">Reference proteome</keyword>